<keyword evidence="4" id="KW-1185">Reference proteome</keyword>
<evidence type="ECO:0000313" key="4">
    <source>
        <dbReference type="Proteomes" id="UP001238601"/>
    </source>
</evidence>
<dbReference type="GeneID" id="93686303"/>
<proteinExistence type="predicted"/>
<reference evidence="1 4" key="2">
    <citation type="submission" date="2023-07" db="EMBL/GenBank/DDBJ databases">
        <title>Genomic Encyclopedia of Type Strains, Phase IV (KMG-IV): sequencing the most valuable type-strain genomes for metagenomic binning, comparative biology and taxonomic classification.</title>
        <authorList>
            <person name="Goeker M."/>
        </authorList>
    </citation>
    <scope>NUCLEOTIDE SEQUENCE [LARGE SCALE GENOMIC DNA]</scope>
    <source>
        <strain evidence="1 4">DSM 14432</strain>
    </source>
</reference>
<reference evidence="2 3" key="1">
    <citation type="submission" date="2019-12" db="EMBL/GenBank/DDBJ databases">
        <title>Genomic-based taxomic classification of the family Erythrobacteraceae.</title>
        <authorList>
            <person name="Xu L."/>
        </authorList>
    </citation>
    <scope>NUCLEOTIDE SEQUENCE [LARGE SCALE GENOMIC DNA]</scope>
    <source>
        <strain evidence="2 3">CGMCC 1.8703</strain>
    </source>
</reference>
<dbReference type="AlphaFoldDB" id="A0A6I4U5T8"/>
<accession>A0A6I4U5T8</accession>
<evidence type="ECO:0000313" key="1">
    <source>
        <dbReference type="EMBL" id="MDQ0565942.1"/>
    </source>
</evidence>
<dbReference type="Proteomes" id="UP000439914">
    <property type="component" value="Unassembled WGS sequence"/>
</dbReference>
<name>A0A6I4U5T8_9SPHN</name>
<evidence type="ECO:0000313" key="2">
    <source>
        <dbReference type="EMBL" id="MXP34310.1"/>
    </source>
</evidence>
<dbReference type="EMBL" id="JAUSWK010000002">
    <property type="protein sequence ID" value="MDQ0565942.1"/>
    <property type="molecule type" value="Genomic_DNA"/>
</dbReference>
<dbReference type="EMBL" id="WTYG01000001">
    <property type="protein sequence ID" value="MXP34310.1"/>
    <property type="molecule type" value="Genomic_DNA"/>
</dbReference>
<organism evidence="2 3">
    <name type="scientific">Qipengyuania citrea</name>
    <dbReference type="NCBI Taxonomy" id="225971"/>
    <lineage>
        <taxon>Bacteria</taxon>
        <taxon>Pseudomonadati</taxon>
        <taxon>Pseudomonadota</taxon>
        <taxon>Alphaproteobacteria</taxon>
        <taxon>Sphingomonadales</taxon>
        <taxon>Erythrobacteraceae</taxon>
        <taxon>Qipengyuania</taxon>
    </lineage>
</organism>
<dbReference type="Proteomes" id="UP001238601">
    <property type="component" value="Unassembled WGS sequence"/>
</dbReference>
<gene>
    <name evidence="2" type="ORF">GRI55_00825</name>
    <name evidence="1" type="ORF">QOZ97_001475</name>
</gene>
<comment type="caution">
    <text evidence="2">The sequence shown here is derived from an EMBL/GenBank/DDBJ whole genome shotgun (WGS) entry which is preliminary data.</text>
</comment>
<dbReference type="RefSeq" id="WP_160765886.1">
    <property type="nucleotide sequence ID" value="NZ_JAUSWK010000002.1"/>
</dbReference>
<protein>
    <submittedName>
        <fullName evidence="2">Uncharacterized protein</fullName>
    </submittedName>
</protein>
<sequence length="175" mass="19183">MKPEFSEELSAKARAVLSPGPCEGPYRHEMRIALTSAQKAYLEQAAGSATISAFVRDKLFYASPNMVTVIGAIGALYQAVGQVIEAADELKVQAAKAGRTINSIGQIATSRNEVWERLPKDIEFAFRPVGEQADRLLNLSVELHQLANHLAAQDFLRAPSRKLSDEIQSRPRPKP</sequence>
<evidence type="ECO:0000313" key="3">
    <source>
        <dbReference type="Proteomes" id="UP000439914"/>
    </source>
</evidence>